<gene>
    <name evidence="3" type="ORF">HINF_LOCUS25316</name>
    <name evidence="2" type="ORF">HINF_LOCUS28780</name>
</gene>
<name>A0AA86PTD4_9EUKA</name>
<evidence type="ECO:0000313" key="4">
    <source>
        <dbReference type="Proteomes" id="UP001642409"/>
    </source>
</evidence>
<evidence type="ECO:0000313" key="3">
    <source>
        <dbReference type="EMBL" id="CAL6016039.1"/>
    </source>
</evidence>
<dbReference type="EMBL" id="CATOUU010000687">
    <property type="protein sequence ID" value="CAI9941135.1"/>
    <property type="molecule type" value="Genomic_DNA"/>
</dbReference>
<proteinExistence type="predicted"/>
<keyword evidence="4" id="KW-1185">Reference proteome</keyword>
<keyword evidence="1" id="KW-0812">Transmembrane</keyword>
<feature type="transmembrane region" description="Helical" evidence="1">
    <location>
        <begin position="108"/>
        <end position="133"/>
    </location>
</feature>
<accession>A0AA86PTD4</accession>
<comment type="caution">
    <text evidence="2">The sequence shown here is derived from an EMBL/GenBank/DDBJ whole genome shotgun (WGS) entry which is preliminary data.</text>
</comment>
<dbReference type="AlphaFoldDB" id="A0AA86PTD4"/>
<sequence>MYLYKLQLKAWTQVEIQYIRQCQQQKYSIQNLSNILLYLLQKVVIPPLKYNIQTQRWDLYKYQILIVQFNRNLAARIIEFKITKLVKAQLSQLNCLGRTTYTVKSYCFMYLYLQLAISAAAMLIYIGLCQYILEFGVQQPNLTIMCITPFYFNGTKCQCSQGYILDGNQCVDILFQLKLLNLSDIYLEQQFMSNISEIKHQQIIYSQQAEDNLQHNTSNLQGMIAQQAVQLVQQIQEVNQSLQSHVYNTTLSFNIAQINIQKVNNSLNQQLQQQSAQLLQTIIVVNTSLKQQLDVQKQQIISTNQTMYDMKNAQAAYVNSVNYNLQNQIDSTKNDVKNVQSSISGINGLINNIHNINAVQNADIQALKSQSGQNRNGAFWCKMATRTMVLFQGNYNIQGFCPNLKKCCWNDNNQILCYTWLGQPTTQTYTNAECGTFVNI</sequence>
<keyword evidence="1" id="KW-1133">Transmembrane helix</keyword>
<organism evidence="2">
    <name type="scientific">Hexamita inflata</name>
    <dbReference type="NCBI Taxonomy" id="28002"/>
    <lineage>
        <taxon>Eukaryota</taxon>
        <taxon>Metamonada</taxon>
        <taxon>Diplomonadida</taxon>
        <taxon>Hexamitidae</taxon>
        <taxon>Hexamitinae</taxon>
        <taxon>Hexamita</taxon>
    </lineage>
</organism>
<keyword evidence="1" id="KW-0472">Membrane</keyword>
<evidence type="ECO:0000256" key="1">
    <source>
        <dbReference type="SAM" id="Phobius"/>
    </source>
</evidence>
<reference evidence="2" key="1">
    <citation type="submission" date="2023-06" db="EMBL/GenBank/DDBJ databases">
        <authorList>
            <person name="Kurt Z."/>
        </authorList>
    </citation>
    <scope>NUCLEOTIDE SEQUENCE</scope>
</reference>
<dbReference type="EMBL" id="CAXDID020000075">
    <property type="protein sequence ID" value="CAL6016039.1"/>
    <property type="molecule type" value="Genomic_DNA"/>
</dbReference>
<protein>
    <submittedName>
        <fullName evidence="3">Hypothetical_protein</fullName>
    </submittedName>
</protein>
<dbReference type="Proteomes" id="UP001642409">
    <property type="component" value="Unassembled WGS sequence"/>
</dbReference>
<evidence type="ECO:0000313" key="2">
    <source>
        <dbReference type="EMBL" id="CAI9941135.1"/>
    </source>
</evidence>
<reference evidence="3 4" key="2">
    <citation type="submission" date="2024-07" db="EMBL/GenBank/DDBJ databases">
        <authorList>
            <person name="Akdeniz Z."/>
        </authorList>
    </citation>
    <scope>NUCLEOTIDE SEQUENCE [LARGE SCALE GENOMIC DNA]</scope>
</reference>